<evidence type="ECO:0000313" key="3">
    <source>
        <dbReference type="Proteomes" id="UP000177346"/>
    </source>
</evidence>
<reference evidence="2 3" key="1">
    <citation type="journal article" date="2016" name="Nat. Commun.">
        <title>Thousands of microbial genomes shed light on interconnected biogeochemical processes in an aquifer system.</title>
        <authorList>
            <person name="Anantharaman K."/>
            <person name="Brown C.T."/>
            <person name="Hug L.A."/>
            <person name="Sharon I."/>
            <person name="Castelle C.J."/>
            <person name="Probst A.J."/>
            <person name="Thomas B.C."/>
            <person name="Singh A."/>
            <person name="Wilkins M.J."/>
            <person name="Karaoz U."/>
            <person name="Brodie E.L."/>
            <person name="Williams K.H."/>
            <person name="Hubbard S.S."/>
            <person name="Banfield J.F."/>
        </authorList>
    </citation>
    <scope>NUCLEOTIDE SEQUENCE [LARGE SCALE GENOMIC DNA]</scope>
</reference>
<protein>
    <recommendedName>
        <fullName evidence="4">Collagen-like protein</fullName>
    </recommendedName>
</protein>
<feature type="region of interest" description="Disordered" evidence="1">
    <location>
        <begin position="265"/>
        <end position="328"/>
    </location>
</feature>
<dbReference type="PANTHER" id="PTHR24023:SF1095">
    <property type="entry name" value="EGF-LIKE DOMAIN-CONTAINING PROTEIN"/>
    <property type="match status" value="1"/>
</dbReference>
<evidence type="ECO:0000256" key="1">
    <source>
        <dbReference type="SAM" id="MobiDB-lite"/>
    </source>
</evidence>
<gene>
    <name evidence="2" type="ORF">A3B19_03635</name>
</gene>
<dbReference type="Pfam" id="PF01391">
    <property type="entry name" value="Collagen"/>
    <property type="match status" value="1"/>
</dbReference>
<dbReference type="InterPro" id="IPR008160">
    <property type="entry name" value="Collagen"/>
</dbReference>
<evidence type="ECO:0000313" key="2">
    <source>
        <dbReference type="EMBL" id="OGF87288.1"/>
    </source>
</evidence>
<comment type="caution">
    <text evidence="2">The sequence shown here is derived from an EMBL/GenBank/DDBJ whole genome shotgun (WGS) entry which is preliminary data.</text>
</comment>
<sequence length="555" mass="57663">MKNQTNNLLKDVAKVAVFGVAFLVLQALAFTEPSQSPPWGNTPAPLNVSGSTQAKSGELQIPILRDYNNPGYYVDPDANSWLYRLYSFELRSEDKICFKGDCRTSWPSSGTDSQTLSISGQTLSISGGNSVALPAGGDITAVNAGAGLSGGGASGDVALFADTGYLQRRISDTCGAGSSIRAINSDGSVVCEADDAGTGGIGAESDTLQSVTDRGNSTSQNLTSPIVYDYNNAGYYVDPAANSWLYRLYSYELCLRNDCVTSWPPGPPGPQGPAGPTGPTGATGATGAAGPQGLKGDTGAAGSKGDTGATGTTGLQGPQGPAGPAGDITGSNPNWLRALWLEATNYLKAPILYDRDNEGYYVDPASNSIFFRLYSYDLKSLDRICLRGDCRTSWPSGGGSDSQTLSISGHTLSIFGGNSVSLPDNDSQTLSLSGQTLSISGGNSVSLPSGGGSDSQTLSFNPDTYNLNISGGNSVTLPGQKVCIGYHTEGDNWHDILQVPTGWTISTCRNGLKTFSSSIKKFMLGCIFTNSFSKSPGDFVGINNNPSLPSPNCGW</sequence>
<dbReference type="InterPro" id="IPR050149">
    <property type="entry name" value="Collagen_superfamily"/>
</dbReference>
<organism evidence="2 3">
    <name type="scientific">Candidatus Giovannonibacteria bacterium RIFCSPLOWO2_01_FULL_46_32</name>
    <dbReference type="NCBI Taxonomy" id="1798353"/>
    <lineage>
        <taxon>Bacteria</taxon>
        <taxon>Candidatus Giovannoniibacteriota</taxon>
    </lineage>
</organism>
<dbReference type="GO" id="GO:0030198">
    <property type="term" value="P:extracellular matrix organization"/>
    <property type="evidence" value="ECO:0007669"/>
    <property type="project" value="TreeGrafter"/>
</dbReference>
<dbReference type="EMBL" id="MFIF01000006">
    <property type="protein sequence ID" value="OGF87288.1"/>
    <property type="molecule type" value="Genomic_DNA"/>
</dbReference>
<name>A0A1F5XH91_9BACT</name>
<dbReference type="GO" id="GO:0031012">
    <property type="term" value="C:extracellular matrix"/>
    <property type="evidence" value="ECO:0007669"/>
    <property type="project" value="TreeGrafter"/>
</dbReference>
<accession>A0A1F5XH91</accession>
<dbReference type="AlphaFoldDB" id="A0A1F5XH91"/>
<dbReference type="GO" id="GO:0030020">
    <property type="term" value="F:extracellular matrix structural constituent conferring tensile strength"/>
    <property type="evidence" value="ECO:0007669"/>
    <property type="project" value="TreeGrafter"/>
</dbReference>
<dbReference type="GO" id="GO:0005615">
    <property type="term" value="C:extracellular space"/>
    <property type="evidence" value="ECO:0007669"/>
    <property type="project" value="TreeGrafter"/>
</dbReference>
<dbReference type="Proteomes" id="UP000177346">
    <property type="component" value="Unassembled WGS sequence"/>
</dbReference>
<evidence type="ECO:0008006" key="4">
    <source>
        <dbReference type="Google" id="ProtNLM"/>
    </source>
</evidence>
<dbReference type="PANTHER" id="PTHR24023">
    <property type="entry name" value="COLLAGEN ALPHA"/>
    <property type="match status" value="1"/>
</dbReference>
<proteinExistence type="predicted"/>
<feature type="compositionally biased region" description="Low complexity" evidence="1">
    <location>
        <begin position="277"/>
        <end position="327"/>
    </location>
</feature>